<sequence length="575" mass="65921">MPNPVVEDKQIPEVIVDTQNGKSYLRQRFFGKGGFAKCYEIMDRKTNEVFAGKIVSKKLLSSNNQKEKMSQEIEIHKSLSHKHIVQFYDFFEDPNFVYIVLELCPKRSMMELHKRRKALTEPEVRYYMKQILEGVSYLHEKRIIHRDLKLGNLFLSNNLEVKIGDLGLAARIEYSGQRKQTLCGTPNYIAPEILNKKGHSFEVDVWSLGCIMYTLLVGKPPFETSSLRETYAKIKRCEYNLPPTLHETAAVMVSQMLLPAPDRRPTVLQLLDMPFMKGYCPKELPLSCLTMAPRFDSVKATGLNRKPLLEVNKGDIVNDGRNNVAKKAPRASEYASCGLPSAPSPIGEQCEMYLLRLLRQLEDLLKQQPQELASNMAEEMSDPAAHPFIWISKWVDYSDKYGFGYQLCDDGVGVMFNDSTKIVLLPNQKNVHYIEKDGTEHYHVMGMTPQSLEKKMKLLTYFRRYMSEHLVKAGASVPIQESDSLSRMPYLHMWHRSTSAVLMQLTNGTVQINFTDHKKIIMCPLMSAVTFLDGRKTFRTYRFSTIATHGCVSGLREYLNYAHRKIGSLLQTKRT</sequence>
<evidence type="ECO:0000256" key="6">
    <source>
        <dbReference type="ARBA" id="ARBA00022737"/>
    </source>
</evidence>
<dbReference type="InterPro" id="IPR033695">
    <property type="entry name" value="POLO_box_2"/>
</dbReference>
<dbReference type="SUPFAM" id="SSF82615">
    <property type="entry name" value="Polo-box domain"/>
    <property type="match status" value="2"/>
</dbReference>
<evidence type="ECO:0000313" key="14">
    <source>
        <dbReference type="EMBL" id="KAK9504587.1"/>
    </source>
</evidence>
<feature type="domain" description="Protein kinase" evidence="12">
    <location>
        <begin position="24"/>
        <end position="276"/>
    </location>
</feature>
<dbReference type="CDD" id="cd13117">
    <property type="entry name" value="POLO_box_2"/>
    <property type="match status" value="1"/>
</dbReference>
<evidence type="ECO:0000256" key="3">
    <source>
        <dbReference type="ARBA" id="ARBA00022490"/>
    </source>
</evidence>
<dbReference type="Pfam" id="PF00069">
    <property type="entry name" value="Pkinase"/>
    <property type="match status" value="1"/>
</dbReference>
<dbReference type="EMBL" id="JAPXFL010000007">
    <property type="protein sequence ID" value="KAK9504587.1"/>
    <property type="molecule type" value="Genomic_DNA"/>
</dbReference>
<dbReference type="Gene3D" id="3.30.1120.30">
    <property type="entry name" value="POLO box domain"/>
    <property type="match status" value="2"/>
</dbReference>
<keyword evidence="8" id="KW-0418">Kinase</keyword>
<evidence type="ECO:0000256" key="9">
    <source>
        <dbReference type="ARBA" id="ARBA00022840"/>
    </source>
</evidence>
<dbReference type="InterPro" id="IPR011009">
    <property type="entry name" value="Kinase-like_dom_sf"/>
</dbReference>
<evidence type="ECO:0000256" key="11">
    <source>
        <dbReference type="ARBA" id="ARBA00048347"/>
    </source>
</evidence>
<dbReference type="FunFam" id="3.30.200.20:FF:000284">
    <property type="entry name" value="Serine/threonine-protein kinase PLK"/>
    <property type="match status" value="1"/>
</dbReference>
<evidence type="ECO:0000313" key="15">
    <source>
        <dbReference type="Proteomes" id="UP001461498"/>
    </source>
</evidence>
<dbReference type="InterPro" id="IPR008271">
    <property type="entry name" value="Ser/Thr_kinase_AS"/>
</dbReference>
<evidence type="ECO:0000256" key="10">
    <source>
        <dbReference type="ARBA" id="ARBA00047802"/>
    </source>
</evidence>
<dbReference type="GO" id="GO:0005634">
    <property type="term" value="C:nucleus"/>
    <property type="evidence" value="ECO:0007669"/>
    <property type="project" value="TreeGrafter"/>
</dbReference>
<dbReference type="FunFam" id="1.10.510.10:FF:000311">
    <property type="entry name" value="Serine/threonine-protein kinase PLK"/>
    <property type="match status" value="1"/>
</dbReference>
<dbReference type="PANTHER" id="PTHR24345">
    <property type="entry name" value="SERINE/THREONINE-PROTEIN KINASE PLK"/>
    <property type="match status" value="1"/>
</dbReference>
<dbReference type="InterPro" id="IPR000719">
    <property type="entry name" value="Prot_kinase_dom"/>
</dbReference>
<reference evidence="14 15" key="1">
    <citation type="submission" date="2022-12" db="EMBL/GenBank/DDBJ databases">
        <title>Chromosome-level genome assembly of true bugs.</title>
        <authorList>
            <person name="Ma L."/>
            <person name="Li H."/>
        </authorList>
    </citation>
    <scope>NUCLEOTIDE SEQUENCE [LARGE SCALE GENOMIC DNA]</scope>
    <source>
        <strain evidence="14">Lab_2022b</strain>
    </source>
</reference>
<dbReference type="SMART" id="SM00220">
    <property type="entry name" value="S_TKc"/>
    <property type="match status" value="1"/>
</dbReference>
<dbReference type="PROSITE" id="PS00108">
    <property type="entry name" value="PROTEIN_KINASE_ST"/>
    <property type="match status" value="1"/>
</dbReference>
<dbReference type="EC" id="2.7.11.21" evidence="2"/>
<dbReference type="GO" id="GO:0007052">
    <property type="term" value="P:mitotic spindle organization"/>
    <property type="evidence" value="ECO:0007669"/>
    <property type="project" value="TreeGrafter"/>
</dbReference>
<dbReference type="GO" id="GO:0004674">
    <property type="term" value="F:protein serine/threonine kinase activity"/>
    <property type="evidence" value="ECO:0007669"/>
    <property type="project" value="UniProtKB-KW"/>
</dbReference>
<dbReference type="GO" id="GO:0005737">
    <property type="term" value="C:cytoplasm"/>
    <property type="evidence" value="ECO:0007669"/>
    <property type="project" value="UniProtKB-SubCell"/>
</dbReference>
<dbReference type="Pfam" id="PF00659">
    <property type="entry name" value="POLO_box"/>
    <property type="match status" value="2"/>
</dbReference>
<dbReference type="FunFam" id="3.30.1120.30:FF:000001">
    <property type="entry name" value="Serine/threonine-protein kinase PLK"/>
    <property type="match status" value="1"/>
</dbReference>
<accession>A0AAW1D244</accession>
<evidence type="ECO:0000256" key="8">
    <source>
        <dbReference type="ARBA" id="ARBA00022777"/>
    </source>
</evidence>
<evidence type="ECO:0000259" key="13">
    <source>
        <dbReference type="PROSITE" id="PS50078"/>
    </source>
</evidence>
<dbReference type="CDD" id="cd13118">
    <property type="entry name" value="POLO_box_1"/>
    <property type="match status" value="1"/>
</dbReference>
<dbReference type="GO" id="GO:0005524">
    <property type="term" value="F:ATP binding"/>
    <property type="evidence" value="ECO:0007669"/>
    <property type="project" value="UniProtKB-KW"/>
</dbReference>
<dbReference type="Gene3D" id="1.10.510.10">
    <property type="entry name" value="Transferase(Phosphotransferase) domain 1"/>
    <property type="match status" value="1"/>
</dbReference>
<protein>
    <recommendedName>
        <fullName evidence="2">polo kinase</fullName>
        <ecNumber evidence="2">2.7.11.21</ecNumber>
    </recommendedName>
</protein>
<feature type="domain" description="POLO box" evidence="13">
    <location>
        <begin position="390"/>
        <end position="468"/>
    </location>
</feature>
<dbReference type="InterPro" id="IPR033701">
    <property type="entry name" value="POLO_box_1"/>
</dbReference>
<dbReference type="GO" id="GO:0005813">
    <property type="term" value="C:centrosome"/>
    <property type="evidence" value="ECO:0007669"/>
    <property type="project" value="TreeGrafter"/>
</dbReference>
<comment type="catalytic activity">
    <reaction evidence="10">
        <text>L-threonyl-[protein] + ATP = O-phospho-L-threonyl-[protein] + ADP + H(+)</text>
        <dbReference type="Rhea" id="RHEA:46608"/>
        <dbReference type="Rhea" id="RHEA-COMP:11060"/>
        <dbReference type="Rhea" id="RHEA-COMP:11605"/>
        <dbReference type="ChEBI" id="CHEBI:15378"/>
        <dbReference type="ChEBI" id="CHEBI:30013"/>
        <dbReference type="ChEBI" id="CHEBI:30616"/>
        <dbReference type="ChEBI" id="CHEBI:61977"/>
        <dbReference type="ChEBI" id="CHEBI:456216"/>
        <dbReference type="EC" id="2.7.11.21"/>
    </reaction>
</comment>
<dbReference type="PROSITE" id="PS50011">
    <property type="entry name" value="PROTEIN_KINASE_DOM"/>
    <property type="match status" value="1"/>
</dbReference>
<feature type="domain" description="POLO box" evidence="13">
    <location>
        <begin position="490"/>
        <end position="571"/>
    </location>
</feature>
<keyword evidence="6" id="KW-0677">Repeat</keyword>
<dbReference type="PANTHER" id="PTHR24345:SF93">
    <property type="entry name" value="SERINE_THREONINE-PROTEIN KINASE PLK1"/>
    <property type="match status" value="1"/>
</dbReference>
<evidence type="ECO:0000256" key="5">
    <source>
        <dbReference type="ARBA" id="ARBA00022679"/>
    </source>
</evidence>
<keyword evidence="4" id="KW-0723">Serine/threonine-protein kinase</keyword>
<dbReference type="CDD" id="cd14099">
    <property type="entry name" value="STKc_PLK"/>
    <property type="match status" value="1"/>
</dbReference>
<evidence type="ECO:0000259" key="12">
    <source>
        <dbReference type="PROSITE" id="PS50011"/>
    </source>
</evidence>
<name>A0AAW1D244_9HEMI</name>
<comment type="caution">
    <text evidence="14">The sequence shown here is derived from an EMBL/GenBank/DDBJ whole genome shotgun (WGS) entry which is preliminary data.</text>
</comment>
<dbReference type="InterPro" id="IPR000959">
    <property type="entry name" value="POLO_box_dom"/>
</dbReference>
<dbReference type="Proteomes" id="UP001461498">
    <property type="component" value="Unassembled WGS sequence"/>
</dbReference>
<keyword evidence="3" id="KW-0963">Cytoplasm</keyword>
<dbReference type="GO" id="GO:0000922">
    <property type="term" value="C:spindle pole"/>
    <property type="evidence" value="ECO:0007669"/>
    <property type="project" value="TreeGrafter"/>
</dbReference>
<keyword evidence="5" id="KW-0808">Transferase</keyword>
<dbReference type="Gene3D" id="3.30.200.20">
    <property type="entry name" value="Phosphorylase Kinase, domain 1"/>
    <property type="match status" value="1"/>
</dbReference>
<evidence type="ECO:0000256" key="2">
    <source>
        <dbReference type="ARBA" id="ARBA00012424"/>
    </source>
</evidence>
<evidence type="ECO:0000256" key="7">
    <source>
        <dbReference type="ARBA" id="ARBA00022741"/>
    </source>
</evidence>
<evidence type="ECO:0000256" key="1">
    <source>
        <dbReference type="ARBA" id="ARBA00004496"/>
    </source>
</evidence>
<dbReference type="PROSITE" id="PS50078">
    <property type="entry name" value="POLO_BOX"/>
    <property type="match status" value="2"/>
</dbReference>
<dbReference type="SUPFAM" id="SSF56112">
    <property type="entry name" value="Protein kinase-like (PK-like)"/>
    <property type="match status" value="1"/>
</dbReference>
<comment type="subcellular location">
    <subcellularLocation>
        <location evidence="1">Cytoplasm</location>
    </subcellularLocation>
</comment>
<keyword evidence="9" id="KW-0067">ATP-binding</keyword>
<proteinExistence type="predicted"/>
<dbReference type="AlphaFoldDB" id="A0AAW1D244"/>
<gene>
    <name evidence="14" type="ORF">O3M35_010889</name>
</gene>
<organism evidence="14 15">
    <name type="scientific">Rhynocoris fuscipes</name>
    <dbReference type="NCBI Taxonomy" id="488301"/>
    <lineage>
        <taxon>Eukaryota</taxon>
        <taxon>Metazoa</taxon>
        <taxon>Ecdysozoa</taxon>
        <taxon>Arthropoda</taxon>
        <taxon>Hexapoda</taxon>
        <taxon>Insecta</taxon>
        <taxon>Pterygota</taxon>
        <taxon>Neoptera</taxon>
        <taxon>Paraneoptera</taxon>
        <taxon>Hemiptera</taxon>
        <taxon>Heteroptera</taxon>
        <taxon>Panheteroptera</taxon>
        <taxon>Cimicomorpha</taxon>
        <taxon>Reduviidae</taxon>
        <taxon>Harpactorinae</taxon>
        <taxon>Harpactorini</taxon>
        <taxon>Rhynocoris</taxon>
    </lineage>
</organism>
<comment type="catalytic activity">
    <reaction evidence="11">
        <text>L-seryl-[protein] + ATP = O-phospho-L-seryl-[protein] + ADP + H(+)</text>
        <dbReference type="Rhea" id="RHEA:17989"/>
        <dbReference type="Rhea" id="RHEA-COMP:9863"/>
        <dbReference type="Rhea" id="RHEA-COMP:11604"/>
        <dbReference type="ChEBI" id="CHEBI:15378"/>
        <dbReference type="ChEBI" id="CHEBI:29999"/>
        <dbReference type="ChEBI" id="CHEBI:30616"/>
        <dbReference type="ChEBI" id="CHEBI:83421"/>
        <dbReference type="ChEBI" id="CHEBI:456216"/>
        <dbReference type="EC" id="2.7.11.21"/>
    </reaction>
</comment>
<dbReference type="InterPro" id="IPR036947">
    <property type="entry name" value="POLO_box_dom_sf"/>
</dbReference>
<evidence type="ECO:0000256" key="4">
    <source>
        <dbReference type="ARBA" id="ARBA00022527"/>
    </source>
</evidence>
<keyword evidence="7" id="KW-0547">Nucleotide-binding</keyword>
<keyword evidence="15" id="KW-1185">Reference proteome</keyword>
<dbReference type="GO" id="GO:0000776">
    <property type="term" value="C:kinetochore"/>
    <property type="evidence" value="ECO:0007669"/>
    <property type="project" value="TreeGrafter"/>
</dbReference>